<dbReference type="PROSITE" id="PS00894">
    <property type="entry name" value="HTH_DEOR_1"/>
    <property type="match status" value="1"/>
</dbReference>
<reference evidence="6 7" key="1">
    <citation type="submission" date="2023-07" db="EMBL/GenBank/DDBJ databases">
        <title>Genomic Encyclopedia of Type Strains, Phase IV (KMG-IV): sequencing the most valuable type-strain genomes for metagenomic binning, comparative biology and taxonomic classification.</title>
        <authorList>
            <person name="Goeker M."/>
        </authorList>
    </citation>
    <scope>NUCLEOTIDE SEQUENCE [LARGE SCALE GENOMIC DNA]</scope>
    <source>
        <strain evidence="6 7">B1-1</strain>
    </source>
</reference>
<dbReference type="InterPro" id="IPR014036">
    <property type="entry name" value="DeoR-like_C"/>
</dbReference>
<dbReference type="Gene3D" id="3.40.50.1360">
    <property type="match status" value="1"/>
</dbReference>
<evidence type="ECO:0000313" key="7">
    <source>
        <dbReference type="Proteomes" id="UP001223743"/>
    </source>
</evidence>
<dbReference type="InterPro" id="IPR001034">
    <property type="entry name" value="DeoR_HTH"/>
</dbReference>
<dbReference type="Pfam" id="PF00455">
    <property type="entry name" value="DeoRC"/>
    <property type="match status" value="1"/>
</dbReference>
<keyword evidence="7" id="KW-1185">Reference proteome</keyword>
<name>A0ABU0M5D5_9HYPH</name>
<evidence type="ECO:0000256" key="4">
    <source>
        <dbReference type="ARBA" id="ARBA00023163"/>
    </source>
</evidence>
<dbReference type="PROSITE" id="PS51000">
    <property type="entry name" value="HTH_DEOR_2"/>
    <property type="match status" value="1"/>
</dbReference>
<feature type="domain" description="HTH deoR-type" evidence="5">
    <location>
        <begin position="10"/>
        <end position="65"/>
    </location>
</feature>
<accession>A0ABU0M5D5</accession>
<evidence type="ECO:0000259" key="5">
    <source>
        <dbReference type="PROSITE" id="PS51000"/>
    </source>
</evidence>
<dbReference type="Proteomes" id="UP001223743">
    <property type="component" value="Unassembled WGS sequence"/>
</dbReference>
<evidence type="ECO:0000256" key="1">
    <source>
        <dbReference type="ARBA" id="ARBA00022491"/>
    </source>
</evidence>
<keyword evidence="1" id="KW-0678">Repressor</keyword>
<evidence type="ECO:0000313" key="6">
    <source>
        <dbReference type="EMBL" id="MDQ0516151.1"/>
    </source>
</evidence>
<proteinExistence type="predicted"/>
<evidence type="ECO:0000256" key="3">
    <source>
        <dbReference type="ARBA" id="ARBA00023125"/>
    </source>
</evidence>
<dbReference type="PRINTS" id="PR00037">
    <property type="entry name" value="HTHLACR"/>
</dbReference>
<sequence>MKRRSAVALPLSRRTEMLRLVAEQGSVSVPELADLFRVSTDTVRRDLDSLASSGAVLRTHGGAVRAEGAGIVPVADRIVTQADAKTRIAAAAAQLIESGETLMVNGGSTTLAFALMLPADRSVGLITNSVSILDQIDTSAFTNVYAIGGELFSVSRVMIGPVIFPHSDRIHVDTAVIGVRSIHPSRGISTATVAEAAMISEMMRAARRTIVVADETKFTQSAFAAIAPLSEIDILVTSATPPEPMAEALAEAEVQVIVAP</sequence>
<dbReference type="PANTHER" id="PTHR30363:SF4">
    <property type="entry name" value="GLYCEROL-3-PHOSPHATE REGULON REPRESSOR"/>
    <property type="match status" value="1"/>
</dbReference>
<dbReference type="EMBL" id="JAUSWJ010000001">
    <property type="protein sequence ID" value="MDQ0516151.1"/>
    <property type="molecule type" value="Genomic_DNA"/>
</dbReference>
<comment type="caution">
    <text evidence="6">The sequence shown here is derived from an EMBL/GenBank/DDBJ whole genome shotgun (WGS) entry which is preliminary data.</text>
</comment>
<keyword evidence="4" id="KW-0804">Transcription</keyword>
<dbReference type="InterPro" id="IPR036388">
    <property type="entry name" value="WH-like_DNA-bd_sf"/>
</dbReference>
<keyword evidence="2" id="KW-0805">Transcription regulation</keyword>
<dbReference type="SUPFAM" id="SSF46785">
    <property type="entry name" value="Winged helix' DNA-binding domain"/>
    <property type="match status" value="1"/>
</dbReference>
<dbReference type="Gene3D" id="1.10.10.10">
    <property type="entry name" value="Winged helix-like DNA-binding domain superfamily/Winged helix DNA-binding domain"/>
    <property type="match status" value="1"/>
</dbReference>
<organism evidence="6 7">
    <name type="scientific">Kaistia geumhonensis</name>
    <dbReference type="NCBI Taxonomy" id="410839"/>
    <lineage>
        <taxon>Bacteria</taxon>
        <taxon>Pseudomonadati</taxon>
        <taxon>Pseudomonadota</taxon>
        <taxon>Alphaproteobacteria</taxon>
        <taxon>Hyphomicrobiales</taxon>
        <taxon>Kaistiaceae</taxon>
        <taxon>Kaistia</taxon>
    </lineage>
</organism>
<dbReference type="InterPro" id="IPR018356">
    <property type="entry name" value="Tscrpt_reg_HTH_DeoR_CS"/>
</dbReference>
<dbReference type="InterPro" id="IPR050313">
    <property type="entry name" value="Carb_Metab_HTH_regulators"/>
</dbReference>
<evidence type="ECO:0000256" key="2">
    <source>
        <dbReference type="ARBA" id="ARBA00023015"/>
    </source>
</evidence>
<dbReference type="SMART" id="SM00420">
    <property type="entry name" value="HTH_DEOR"/>
    <property type="match status" value="1"/>
</dbReference>
<keyword evidence="3" id="KW-0238">DNA-binding</keyword>
<dbReference type="SMART" id="SM01134">
    <property type="entry name" value="DeoRC"/>
    <property type="match status" value="1"/>
</dbReference>
<dbReference type="InterPro" id="IPR036390">
    <property type="entry name" value="WH_DNA-bd_sf"/>
</dbReference>
<dbReference type="InterPro" id="IPR037171">
    <property type="entry name" value="NagB/RpiA_transferase-like"/>
</dbReference>
<dbReference type="PANTHER" id="PTHR30363">
    <property type="entry name" value="HTH-TYPE TRANSCRIPTIONAL REGULATOR SRLR-RELATED"/>
    <property type="match status" value="1"/>
</dbReference>
<dbReference type="SUPFAM" id="SSF100950">
    <property type="entry name" value="NagB/RpiA/CoA transferase-like"/>
    <property type="match status" value="1"/>
</dbReference>
<dbReference type="RefSeq" id="WP_266279976.1">
    <property type="nucleotide sequence ID" value="NZ_JAPKNF010000001.1"/>
</dbReference>
<dbReference type="Pfam" id="PF08220">
    <property type="entry name" value="HTH_DeoR"/>
    <property type="match status" value="1"/>
</dbReference>
<gene>
    <name evidence="6" type="ORF">QO015_001764</name>
</gene>
<protein>
    <submittedName>
        <fullName evidence="6">DeoR/GlpR family transcriptional regulator of sugar metabolism</fullName>
    </submittedName>
</protein>